<proteinExistence type="predicted"/>
<keyword evidence="2" id="KW-1133">Transmembrane helix</keyword>
<feature type="region of interest" description="Disordered" evidence="1">
    <location>
        <begin position="88"/>
        <end position="108"/>
    </location>
</feature>
<evidence type="ECO:0000256" key="2">
    <source>
        <dbReference type="SAM" id="Phobius"/>
    </source>
</evidence>
<keyword evidence="2" id="KW-0472">Membrane</keyword>
<sequence length="108" mass="11725">MDKQPDHEGAQRFGGEFGPVRSANTTGVSLSTFKTLVWVSNIGGLLLVVFALEFLFVEQKFGMGLGFLIAGVIVALFPSNYEIRGMDDDVQAEGEPSKPESISIQMNK</sequence>
<name>D6PJP1_9ZZZZ</name>
<evidence type="ECO:0000313" key="3">
    <source>
        <dbReference type="EMBL" id="ADD95942.1"/>
    </source>
</evidence>
<keyword evidence="2" id="KW-0812">Transmembrane</keyword>
<organism evidence="3">
    <name type="scientific">uncultured organism MedDCM-OCT-S04-C1</name>
    <dbReference type="NCBI Taxonomy" id="743604"/>
    <lineage>
        <taxon>unclassified sequences</taxon>
        <taxon>environmental samples</taxon>
    </lineage>
</organism>
<feature type="transmembrane region" description="Helical" evidence="2">
    <location>
        <begin position="63"/>
        <end position="81"/>
    </location>
</feature>
<accession>D6PJP1</accession>
<feature type="transmembrane region" description="Helical" evidence="2">
    <location>
        <begin position="36"/>
        <end position="56"/>
    </location>
</feature>
<dbReference type="AlphaFoldDB" id="D6PJP1"/>
<evidence type="ECO:0000256" key="1">
    <source>
        <dbReference type="SAM" id="MobiDB-lite"/>
    </source>
</evidence>
<protein>
    <submittedName>
        <fullName evidence="3">Uncharacterized protein</fullName>
    </submittedName>
</protein>
<feature type="compositionally biased region" description="Basic and acidic residues" evidence="1">
    <location>
        <begin position="1"/>
        <end position="10"/>
    </location>
</feature>
<dbReference type="EMBL" id="GU943111">
    <property type="protein sequence ID" value="ADD95942.1"/>
    <property type="molecule type" value="Genomic_DNA"/>
</dbReference>
<reference evidence="3" key="1">
    <citation type="journal article" date="2010" name="ISME J.">
        <title>Metagenome of the Mediterranean deep chlorophyll maximum studied by direct and fosmid library 454 pyrosequencing.</title>
        <authorList>
            <person name="Ghai R."/>
            <person name="Martin-Cuadrado A.B."/>
            <person name="Molto A.G."/>
            <person name="Heredia I.G."/>
            <person name="Cabrera R."/>
            <person name="Martin J."/>
            <person name="Verdu M."/>
            <person name="Deschamps P."/>
            <person name="Moreira D."/>
            <person name="Lopez-Garcia P."/>
            <person name="Mira A."/>
            <person name="Rodriguez-Valera F."/>
        </authorList>
    </citation>
    <scope>NUCLEOTIDE SEQUENCE</scope>
</reference>
<feature type="region of interest" description="Disordered" evidence="1">
    <location>
        <begin position="1"/>
        <end position="23"/>
    </location>
</feature>